<comment type="caution">
    <text evidence="2">The sequence shown here is derived from an EMBL/GenBank/DDBJ whole genome shotgun (WGS) entry which is preliminary data.</text>
</comment>
<evidence type="ECO:0000256" key="1">
    <source>
        <dbReference type="SAM" id="MobiDB-lite"/>
    </source>
</evidence>
<organism evidence="2 3">
    <name type="scientific">Dreissena polymorpha</name>
    <name type="common">Zebra mussel</name>
    <name type="synonym">Mytilus polymorpha</name>
    <dbReference type="NCBI Taxonomy" id="45954"/>
    <lineage>
        <taxon>Eukaryota</taxon>
        <taxon>Metazoa</taxon>
        <taxon>Spiralia</taxon>
        <taxon>Lophotrochozoa</taxon>
        <taxon>Mollusca</taxon>
        <taxon>Bivalvia</taxon>
        <taxon>Autobranchia</taxon>
        <taxon>Heteroconchia</taxon>
        <taxon>Euheterodonta</taxon>
        <taxon>Imparidentia</taxon>
        <taxon>Neoheterodontei</taxon>
        <taxon>Myida</taxon>
        <taxon>Dreissenoidea</taxon>
        <taxon>Dreissenidae</taxon>
        <taxon>Dreissena</taxon>
    </lineage>
</organism>
<sequence length="129" mass="14201">MPPKKKDKGNPQKDSISTVKNKKRKNAQVSPDNLNVHSLPEKRPDSRVSPSNTMSSQPQPQPGFSHAMNMSSMGNMNNYQTQPGAFYTPQQLNTPHNTQYVNASPQFQSGAPKSITLTMTLSKSLCLIS</sequence>
<reference evidence="2" key="2">
    <citation type="submission" date="2020-11" db="EMBL/GenBank/DDBJ databases">
        <authorList>
            <person name="McCartney M.A."/>
            <person name="Auch B."/>
            <person name="Kono T."/>
            <person name="Mallez S."/>
            <person name="Becker A."/>
            <person name="Gohl D.M."/>
            <person name="Silverstein K.A.T."/>
            <person name="Koren S."/>
            <person name="Bechman K.B."/>
            <person name="Herman A."/>
            <person name="Abrahante J.E."/>
            <person name="Garbe J."/>
        </authorList>
    </citation>
    <scope>NUCLEOTIDE SEQUENCE</scope>
    <source>
        <strain evidence="2">Duluth1</strain>
        <tissue evidence="2">Whole animal</tissue>
    </source>
</reference>
<accession>A0A9D4IYF7</accession>
<protein>
    <submittedName>
        <fullName evidence="2">Uncharacterized protein</fullName>
    </submittedName>
</protein>
<keyword evidence="3" id="KW-1185">Reference proteome</keyword>
<feature type="compositionally biased region" description="Low complexity" evidence="1">
    <location>
        <begin position="68"/>
        <end position="78"/>
    </location>
</feature>
<dbReference type="EMBL" id="JAIWYP010000008">
    <property type="protein sequence ID" value="KAH3789349.1"/>
    <property type="molecule type" value="Genomic_DNA"/>
</dbReference>
<evidence type="ECO:0000313" key="3">
    <source>
        <dbReference type="Proteomes" id="UP000828390"/>
    </source>
</evidence>
<feature type="compositionally biased region" description="Polar residues" evidence="1">
    <location>
        <begin position="48"/>
        <end position="58"/>
    </location>
</feature>
<feature type="region of interest" description="Disordered" evidence="1">
    <location>
        <begin position="1"/>
        <end position="110"/>
    </location>
</feature>
<proteinExistence type="predicted"/>
<name>A0A9D4IYF7_DREPO</name>
<reference evidence="2" key="1">
    <citation type="journal article" date="2019" name="bioRxiv">
        <title>The Genome of the Zebra Mussel, Dreissena polymorpha: A Resource for Invasive Species Research.</title>
        <authorList>
            <person name="McCartney M.A."/>
            <person name="Auch B."/>
            <person name="Kono T."/>
            <person name="Mallez S."/>
            <person name="Zhang Y."/>
            <person name="Obille A."/>
            <person name="Becker A."/>
            <person name="Abrahante J.E."/>
            <person name="Garbe J."/>
            <person name="Badalamenti J.P."/>
            <person name="Herman A."/>
            <person name="Mangelson H."/>
            <person name="Liachko I."/>
            <person name="Sullivan S."/>
            <person name="Sone E.D."/>
            <person name="Koren S."/>
            <person name="Silverstein K.A.T."/>
            <person name="Beckman K.B."/>
            <person name="Gohl D.M."/>
        </authorList>
    </citation>
    <scope>NUCLEOTIDE SEQUENCE</scope>
    <source>
        <strain evidence="2">Duluth1</strain>
        <tissue evidence="2">Whole animal</tissue>
    </source>
</reference>
<feature type="compositionally biased region" description="Polar residues" evidence="1">
    <location>
        <begin position="27"/>
        <end position="36"/>
    </location>
</feature>
<gene>
    <name evidence="2" type="ORF">DPMN_167525</name>
</gene>
<dbReference type="Proteomes" id="UP000828390">
    <property type="component" value="Unassembled WGS sequence"/>
</dbReference>
<feature type="compositionally biased region" description="Polar residues" evidence="1">
    <location>
        <begin position="79"/>
        <end position="110"/>
    </location>
</feature>
<evidence type="ECO:0000313" key="2">
    <source>
        <dbReference type="EMBL" id="KAH3789349.1"/>
    </source>
</evidence>
<dbReference type="AlphaFoldDB" id="A0A9D4IYF7"/>